<sequence>MKKTAYIAGSFLLGVMVAASAGTVSAKVKSLIGQKVTGEVSVVVNGSPLEDKGAVIDGKTTVPIRPLADALEADFKYKGGTIYIESEQPAKDASNKYSDMTNREHLEESKRQLENRISYLINEKKNFSELIEMSEKRKASATDQKLKRLEEEIKDLKDSIQTRLEPELERCLLEWGQVQSVMSKLEKGK</sequence>
<dbReference type="AlphaFoldDB" id="A0A5D0CT85"/>
<proteinExistence type="predicted"/>
<feature type="chain" id="PRO_5039167625" description="Copper amine oxidase N-terminal domain-containing protein" evidence="2">
    <location>
        <begin position="22"/>
        <end position="189"/>
    </location>
</feature>
<dbReference type="OrthoDB" id="2616834at2"/>
<keyword evidence="2" id="KW-0732">Signal</keyword>
<reference evidence="3 4" key="1">
    <citation type="submission" date="2019-08" db="EMBL/GenBank/DDBJ databases">
        <title>Genome sequencing of Paenibacillus faecis DSM 23593(T).</title>
        <authorList>
            <person name="Kook J.-K."/>
            <person name="Park S.-N."/>
            <person name="Lim Y.K."/>
        </authorList>
    </citation>
    <scope>NUCLEOTIDE SEQUENCE [LARGE SCALE GENOMIC DNA]</scope>
    <source>
        <strain evidence="3 4">DSM 23593</strain>
    </source>
</reference>
<evidence type="ECO:0000256" key="1">
    <source>
        <dbReference type="SAM" id="Coils"/>
    </source>
</evidence>
<protein>
    <recommendedName>
        <fullName evidence="5">Copper amine oxidase N-terminal domain-containing protein</fullName>
    </recommendedName>
</protein>
<keyword evidence="4" id="KW-1185">Reference proteome</keyword>
<evidence type="ECO:0008006" key="5">
    <source>
        <dbReference type="Google" id="ProtNLM"/>
    </source>
</evidence>
<accession>A0A5D0CT85</accession>
<name>A0A5D0CT85_9BACL</name>
<evidence type="ECO:0000256" key="2">
    <source>
        <dbReference type="SAM" id="SignalP"/>
    </source>
</evidence>
<organism evidence="3 4">
    <name type="scientific">Paenibacillus faecis</name>
    <dbReference type="NCBI Taxonomy" id="862114"/>
    <lineage>
        <taxon>Bacteria</taxon>
        <taxon>Bacillati</taxon>
        <taxon>Bacillota</taxon>
        <taxon>Bacilli</taxon>
        <taxon>Bacillales</taxon>
        <taxon>Paenibacillaceae</taxon>
        <taxon>Paenibacillus</taxon>
    </lineage>
</organism>
<dbReference type="Proteomes" id="UP000325218">
    <property type="component" value="Unassembled WGS sequence"/>
</dbReference>
<evidence type="ECO:0000313" key="3">
    <source>
        <dbReference type="EMBL" id="TYA13063.1"/>
    </source>
</evidence>
<feature type="coiled-coil region" evidence="1">
    <location>
        <begin position="103"/>
        <end position="159"/>
    </location>
</feature>
<gene>
    <name evidence="3" type="ORF">FRY98_10310</name>
</gene>
<keyword evidence="1" id="KW-0175">Coiled coil</keyword>
<feature type="signal peptide" evidence="2">
    <location>
        <begin position="1"/>
        <end position="21"/>
    </location>
</feature>
<evidence type="ECO:0000313" key="4">
    <source>
        <dbReference type="Proteomes" id="UP000325218"/>
    </source>
</evidence>
<comment type="caution">
    <text evidence="3">The sequence shown here is derived from an EMBL/GenBank/DDBJ whole genome shotgun (WGS) entry which is preliminary data.</text>
</comment>
<dbReference type="RefSeq" id="WP_148451662.1">
    <property type="nucleotide sequence ID" value="NZ_VSDO01000002.1"/>
</dbReference>
<dbReference type="EMBL" id="VSDO01000002">
    <property type="protein sequence ID" value="TYA13063.1"/>
    <property type="molecule type" value="Genomic_DNA"/>
</dbReference>